<dbReference type="Pfam" id="PF17647">
    <property type="entry name" value="DUF5518"/>
    <property type="match status" value="1"/>
</dbReference>
<dbReference type="RefSeq" id="WP_089870008.1">
    <property type="nucleotide sequence ID" value="NZ_FOTC01000002.1"/>
</dbReference>
<sequence length="149" mass="15820">MSLHPIRAVRNFLADDVWRFALVAGGFSAWVVLSEALQTGSTTLEIEPVVAAGFLGGVLFATRSTKATTVGFRVGIVGMSVPVLWQSIELFRYIFGLSQPTWFGLLQVVFAVTAIGIFVGVGALVSAFAASVGNWVAGKFGRRPHPAGH</sequence>
<dbReference type="STRING" id="553466.SAMN04487950_2809"/>
<keyword evidence="3" id="KW-1185">Reference proteome</keyword>
<dbReference type="Proteomes" id="UP000199607">
    <property type="component" value="Unassembled WGS sequence"/>
</dbReference>
<reference evidence="3" key="1">
    <citation type="submission" date="2016-10" db="EMBL/GenBank/DDBJ databases">
        <authorList>
            <person name="Varghese N."/>
            <person name="Submissions S."/>
        </authorList>
    </citation>
    <scope>NUCLEOTIDE SEQUENCE [LARGE SCALE GENOMIC DNA]</scope>
    <source>
        <strain evidence="3">CGMCC 1.7738</strain>
    </source>
</reference>
<dbReference type="EMBL" id="FOTC01000002">
    <property type="protein sequence ID" value="SFL16193.1"/>
    <property type="molecule type" value="Genomic_DNA"/>
</dbReference>
<evidence type="ECO:0000313" key="2">
    <source>
        <dbReference type="EMBL" id="SFL16193.1"/>
    </source>
</evidence>
<gene>
    <name evidence="2" type="ORF">SAMN04487950_2809</name>
</gene>
<keyword evidence="1" id="KW-0472">Membrane</keyword>
<organism evidence="2 3">
    <name type="scientific">Halogranum rubrum</name>
    <dbReference type="NCBI Taxonomy" id="553466"/>
    <lineage>
        <taxon>Archaea</taxon>
        <taxon>Methanobacteriati</taxon>
        <taxon>Methanobacteriota</taxon>
        <taxon>Stenosarchaea group</taxon>
        <taxon>Halobacteria</taxon>
        <taxon>Halobacteriales</taxon>
        <taxon>Haloferacaceae</taxon>
    </lineage>
</organism>
<evidence type="ECO:0000313" key="3">
    <source>
        <dbReference type="Proteomes" id="UP000199607"/>
    </source>
</evidence>
<accession>A0A1I4FFG7</accession>
<feature type="transmembrane region" description="Helical" evidence="1">
    <location>
        <begin position="12"/>
        <end position="33"/>
    </location>
</feature>
<keyword evidence="1" id="KW-1133">Transmembrane helix</keyword>
<dbReference type="AlphaFoldDB" id="A0A1I4FFG7"/>
<name>A0A1I4FFG7_9EURY</name>
<feature type="transmembrane region" description="Helical" evidence="1">
    <location>
        <begin position="70"/>
        <end position="88"/>
    </location>
</feature>
<dbReference type="InterPro" id="IPR040493">
    <property type="entry name" value="DUF5518"/>
</dbReference>
<proteinExistence type="predicted"/>
<evidence type="ECO:0000256" key="1">
    <source>
        <dbReference type="SAM" id="Phobius"/>
    </source>
</evidence>
<feature type="transmembrane region" description="Helical" evidence="1">
    <location>
        <begin position="108"/>
        <end position="136"/>
    </location>
</feature>
<feature type="transmembrane region" description="Helical" evidence="1">
    <location>
        <begin position="45"/>
        <end position="63"/>
    </location>
</feature>
<protein>
    <submittedName>
        <fullName evidence="2">Uncharacterized protein</fullName>
    </submittedName>
</protein>
<keyword evidence="1" id="KW-0812">Transmembrane</keyword>